<evidence type="ECO:0000259" key="2">
    <source>
        <dbReference type="Pfam" id="PF24925"/>
    </source>
</evidence>
<evidence type="ECO:0000259" key="1">
    <source>
        <dbReference type="Pfam" id="PF24496"/>
    </source>
</evidence>
<reference evidence="3" key="3">
    <citation type="submission" date="2018-07" db="EMBL/GenBank/DDBJ databases">
        <title>WGS assembly of Glycine max.</title>
        <authorList>
            <person name="Schmutz J."/>
            <person name="Cannon S."/>
            <person name="Schlueter J."/>
            <person name="Ma J."/>
            <person name="Mitros T."/>
            <person name="Nelson W."/>
            <person name="Hyten D."/>
            <person name="Song Q."/>
            <person name="Thelen J."/>
            <person name="Cheng J."/>
            <person name="Xu D."/>
            <person name="Hellsten U."/>
            <person name="May G."/>
            <person name="Yu Y."/>
            <person name="Sakurai T."/>
            <person name="Umezawa T."/>
            <person name="Bhattacharyya M."/>
            <person name="Sandhu D."/>
            <person name="Valliyodan B."/>
            <person name="Lindquist E."/>
            <person name="Peto M."/>
            <person name="Grant D."/>
            <person name="Shu S."/>
            <person name="Goodstein D."/>
            <person name="Barry K."/>
            <person name="Futrell-Griggs M."/>
            <person name="Abernathy B."/>
            <person name="Du J."/>
            <person name="Tian Z."/>
            <person name="Zhu L."/>
            <person name="Gill N."/>
            <person name="Joshi T."/>
            <person name="Libault M."/>
            <person name="Sethuraman A."/>
            <person name="Zhang X."/>
            <person name="Shinozaki K."/>
            <person name="Nguyen H."/>
            <person name="Wing R."/>
            <person name="Cregan P."/>
            <person name="Specht J."/>
            <person name="Grimwood J."/>
            <person name="Rokhsar D."/>
            <person name="Stacey G."/>
            <person name="Shoemaker R."/>
            <person name="Jackson S."/>
        </authorList>
    </citation>
    <scope>NUCLEOTIDE SEQUENCE</scope>
    <source>
        <tissue evidence="3">Callus</tissue>
    </source>
</reference>
<dbReference type="InterPro" id="IPR056648">
    <property type="entry name" value="DUF7746"/>
</dbReference>
<proteinExistence type="predicted"/>
<dbReference type="PANTHER" id="PTHR46249">
    <property type="entry name" value="CCHC-TYPE DOMAIN-CONTAINING PROTEIN-RELATED"/>
    <property type="match status" value="1"/>
</dbReference>
<dbReference type="Gramene" id="KRH54825">
    <property type="protein sequence ID" value="KRH54825"/>
    <property type="gene ID" value="GLYMA_06G211800"/>
</dbReference>
<reference evidence="3 4" key="1">
    <citation type="journal article" date="2010" name="Nature">
        <title>Genome sequence of the palaeopolyploid soybean.</title>
        <authorList>
            <person name="Schmutz J."/>
            <person name="Cannon S.B."/>
            <person name="Schlueter J."/>
            <person name="Ma J."/>
            <person name="Mitros T."/>
            <person name="Nelson W."/>
            <person name="Hyten D.L."/>
            <person name="Song Q."/>
            <person name="Thelen J.J."/>
            <person name="Cheng J."/>
            <person name="Xu D."/>
            <person name="Hellsten U."/>
            <person name="May G.D."/>
            <person name="Yu Y."/>
            <person name="Sakurai T."/>
            <person name="Umezawa T."/>
            <person name="Bhattacharyya M.K."/>
            <person name="Sandhu D."/>
            <person name="Valliyodan B."/>
            <person name="Lindquist E."/>
            <person name="Peto M."/>
            <person name="Grant D."/>
            <person name="Shu S."/>
            <person name="Goodstein D."/>
            <person name="Barry K."/>
            <person name="Futrell-Griggs M."/>
            <person name="Abernathy B."/>
            <person name="Du J."/>
            <person name="Tian Z."/>
            <person name="Zhu L."/>
            <person name="Gill N."/>
            <person name="Joshi T."/>
            <person name="Libault M."/>
            <person name="Sethuraman A."/>
            <person name="Zhang X.-C."/>
            <person name="Shinozaki K."/>
            <person name="Nguyen H.T."/>
            <person name="Wing R.A."/>
            <person name="Cregan P."/>
            <person name="Specht J."/>
            <person name="Grimwood J."/>
            <person name="Rokhsar D."/>
            <person name="Stacey G."/>
            <person name="Shoemaker R.C."/>
            <person name="Jackson S.A."/>
        </authorList>
    </citation>
    <scope>NUCLEOTIDE SEQUENCE</scope>
    <source>
        <strain evidence="4">cv. Williams 82</strain>
        <tissue evidence="3">Callus</tissue>
    </source>
</reference>
<dbReference type="Pfam" id="PF24496">
    <property type="entry name" value="DUF7588"/>
    <property type="match status" value="1"/>
</dbReference>
<gene>
    <name evidence="3" type="ORF">GLYMA_06G211800</name>
</gene>
<feature type="domain" description="DUF7746" evidence="2">
    <location>
        <begin position="377"/>
        <end position="457"/>
    </location>
</feature>
<dbReference type="EMBL" id="CM000839">
    <property type="protein sequence ID" value="KRH54825.1"/>
    <property type="molecule type" value="Genomic_DNA"/>
</dbReference>
<dbReference type="InParanoid" id="A0A0R0JQH1"/>
<dbReference type="InterPro" id="IPR056010">
    <property type="entry name" value="DUF7588"/>
</dbReference>
<dbReference type="PANTHER" id="PTHR46249:SF29">
    <property type="entry name" value="VIRAL MOVEMENT PROTEIN"/>
    <property type="match status" value="1"/>
</dbReference>
<accession>A0A0R0JQH1</accession>
<dbReference type="OMA" id="YQTAHET"/>
<dbReference type="EnsemblPlants" id="KRH54825">
    <property type="protein sequence ID" value="KRH54825"/>
    <property type="gene ID" value="GLYMA_06G211800"/>
</dbReference>
<evidence type="ECO:0000313" key="3">
    <source>
        <dbReference type="EMBL" id="KRH54825.1"/>
    </source>
</evidence>
<protein>
    <submittedName>
        <fullName evidence="3 4">Uncharacterized protein</fullName>
    </submittedName>
</protein>
<keyword evidence="5" id="KW-1185">Reference proteome</keyword>
<organism evidence="3">
    <name type="scientific">Glycine max</name>
    <name type="common">Soybean</name>
    <name type="synonym">Glycine hispida</name>
    <dbReference type="NCBI Taxonomy" id="3847"/>
    <lineage>
        <taxon>Eukaryota</taxon>
        <taxon>Viridiplantae</taxon>
        <taxon>Streptophyta</taxon>
        <taxon>Embryophyta</taxon>
        <taxon>Tracheophyta</taxon>
        <taxon>Spermatophyta</taxon>
        <taxon>Magnoliopsida</taxon>
        <taxon>eudicotyledons</taxon>
        <taxon>Gunneridae</taxon>
        <taxon>Pentapetalae</taxon>
        <taxon>rosids</taxon>
        <taxon>fabids</taxon>
        <taxon>Fabales</taxon>
        <taxon>Fabaceae</taxon>
        <taxon>Papilionoideae</taxon>
        <taxon>50 kb inversion clade</taxon>
        <taxon>NPAAA clade</taxon>
        <taxon>indigoferoid/millettioid clade</taxon>
        <taxon>Phaseoleae</taxon>
        <taxon>Glycine</taxon>
        <taxon>Glycine subgen. Soja</taxon>
    </lineage>
</organism>
<feature type="domain" description="DUF7588" evidence="1">
    <location>
        <begin position="131"/>
        <end position="166"/>
    </location>
</feature>
<evidence type="ECO:0000313" key="4">
    <source>
        <dbReference type="EnsemblPlants" id="KRH54825"/>
    </source>
</evidence>
<dbReference type="Pfam" id="PF24925">
    <property type="entry name" value="DUF7746"/>
    <property type="match status" value="1"/>
</dbReference>
<sequence length="607" mass="69902">MKKGSIPAALIYRIQYKVMNTCASRVLLKPQRGEKTLFITDMTMANVSLLRKIKWDEVTLPERWVMDKATLSVPRPTPTIEQIKQDNSGKVEITFNRRNSFSSRIEVSRSEYDIPRTMYNQEQKDDQNIDKETLRKDFYSSEKELQRRWFFQHYKGDPTTNVIKNWQMKDGELVQSELPPATQYQLPNVKDSNNKSVMEIPFKTKDVNEEVTSKDIKSLMEQTNYTNKYLQVLVETIKTKVVPKQKSVEEASPSIPIEKPLSKPFKVSDKAKRKIRELRKAKSLIEGVGDNHSELLNKIGSLLKVIPETPQTSENKSKMVTRSTSKLINVINEDSDQNSDNATEIGSKTPSKLYYQRPTVPDLLLEERGEKNFKSFCANNIYEWNIDAQTEYNIMNTLQHMTMVATAYQTSHECSEETIIDILVAGFSGQLKGCIVKTDLNGKFITNDEDKEILDAVNTLIFTIAQHFIGDPSLWKDRSAELLSNLKCRTLAEFRWYRDTFLTMVYTREDSQQLFWKEKFLAGLPRSLGDKVRNKICSQSANGDIPYESLSYGQLISYVQKVALKICQDDKIQRQLAREKAQTKKDLGSFCEQFGLLVCPKKEKTIL</sequence>
<dbReference type="Pfam" id="PF22909">
    <property type="entry name" value="Caulimovir_coat_dom"/>
    <property type="match status" value="1"/>
</dbReference>
<dbReference type="Proteomes" id="UP000008827">
    <property type="component" value="Chromosome 6"/>
</dbReference>
<dbReference type="AlphaFoldDB" id="A0A0R0JQH1"/>
<evidence type="ECO:0000313" key="5">
    <source>
        <dbReference type="Proteomes" id="UP000008827"/>
    </source>
</evidence>
<reference evidence="4" key="2">
    <citation type="submission" date="2018-02" db="UniProtKB">
        <authorList>
            <consortium name="EnsemblPlants"/>
        </authorList>
    </citation>
    <scope>IDENTIFICATION</scope>
    <source>
        <strain evidence="4">Williams 82</strain>
    </source>
</reference>
<name>A0A0R0JQH1_SOYBN</name>